<comment type="catalytic activity">
    <reaction evidence="6">
        <text>cytidine(1402) in 16S rRNA + S-adenosyl-L-methionine = 2'-O-methylcytidine(1402) in 16S rRNA + S-adenosyl-L-homocysteine + H(+)</text>
        <dbReference type="Rhea" id="RHEA:42924"/>
        <dbReference type="Rhea" id="RHEA-COMP:10285"/>
        <dbReference type="Rhea" id="RHEA-COMP:10286"/>
        <dbReference type="ChEBI" id="CHEBI:15378"/>
        <dbReference type="ChEBI" id="CHEBI:57856"/>
        <dbReference type="ChEBI" id="CHEBI:59789"/>
        <dbReference type="ChEBI" id="CHEBI:74495"/>
        <dbReference type="ChEBI" id="CHEBI:82748"/>
        <dbReference type="EC" id="2.1.1.198"/>
    </reaction>
</comment>
<dbReference type="AlphaFoldDB" id="A0AAN4UP11"/>
<sequence length="310" mass="32300">MIGDSRPAAEDMTPPEVQSTPGPGARPGARPVPAGLHLIATPIGAARDITLHALDLLAGADVLAAEDTRTLRKLMEIHGLSPGARPLIAYHDHNGARARPGLMRALAEGRSVVYASEAGTPLVADPGYQLVRAALAEGHPVHAAPGPSAVLAALAVSGLPTDRFLFAGFPPASGAARARWLAELAPVQATLVLYESPKRVHKLLTESMKHLGNGRQAAVCRELTKRFETVTRGTLAELAEAFAGKPVKGEIVVVVDRPDAAPAGVEDLEEALRAALARVSLKDAVAEVAAALGVPRREVYQAALKLAGER</sequence>
<dbReference type="EMBL" id="FNOB01000001">
    <property type="protein sequence ID" value="SDW02784.1"/>
    <property type="molecule type" value="Genomic_DNA"/>
</dbReference>
<dbReference type="SUPFAM" id="SSF53790">
    <property type="entry name" value="Tetrapyrrole methylase"/>
    <property type="match status" value="1"/>
</dbReference>
<evidence type="ECO:0000256" key="7">
    <source>
        <dbReference type="SAM" id="MobiDB-lite"/>
    </source>
</evidence>
<evidence type="ECO:0000259" key="9">
    <source>
        <dbReference type="Pfam" id="PF23016"/>
    </source>
</evidence>
<evidence type="ECO:0000256" key="3">
    <source>
        <dbReference type="ARBA" id="ARBA00022603"/>
    </source>
</evidence>
<dbReference type="InterPro" id="IPR035996">
    <property type="entry name" value="4pyrrol_Methylase_sf"/>
</dbReference>
<evidence type="ECO:0000256" key="6">
    <source>
        <dbReference type="HAMAP-Rule" id="MF_01877"/>
    </source>
</evidence>
<reference evidence="10" key="3">
    <citation type="submission" date="2023-06" db="EMBL/GenBank/DDBJ databases">
        <authorList>
            <person name="Sun Q."/>
            <person name="Zhou Y."/>
        </authorList>
    </citation>
    <scope>NUCLEOTIDE SEQUENCE</scope>
    <source>
        <strain evidence="10">CGMCC 1.10859</strain>
    </source>
</reference>
<dbReference type="Proteomes" id="UP000634647">
    <property type="component" value="Unassembled WGS sequence"/>
</dbReference>
<comment type="subcellular location">
    <subcellularLocation>
        <location evidence="6">Cytoplasm</location>
    </subcellularLocation>
</comment>
<evidence type="ECO:0000313" key="11">
    <source>
        <dbReference type="EMBL" id="SDW02784.1"/>
    </source>
</evidence>
<dbReference type="InterPro" id="IPR000878">
    <property type="entry name" value="4pyrrol_Mease"/>
</dbReference>
<name>A0AAN4UP11_9RHOB</name>
<keyword evidence="5 6" id="KW-0949">S-adenosyl-L-methionine</keyword>
<dbReference type="CDD" id="cd11648">
    <property type="entry name" value="RsmI"/>
    <property type="match status" value="1"/>
</dbReference>
<dbReference type="GO" id="GO:0005737">
    <property type="term" value="C:cytoplasm"/>
    <property type="evidence" value="ECO:0007669"/>
    <property type="project" value="UniProtKB-SubCell"/>
</dbReference>
<evidence type="ECO:0000256" key="4">
    <source>
        <dbReference type="ARBA" id="ARBA00022679"/>
    </source>
</evidence>
<comment type="caution">
    <text evidence="10">The sequence shown here is derived from an EMBL/GenBank/DDBJ whole genome shotgun (WGS) entry which is preliminary data.</text>
</comment>
<protein>
    <recommendedName>
        <fullName evidence="6">Ribosomal RNA small subunit methyltransferase I</fullName>
        <ecNumber evidence="6">2.1.1.198</ecNumber>
    </recommendedName>
    <alternativeName>
        <fullName evidence="6">16S rRNA 2'-O-ribose C1402 methyltransferase</fullName>
    </alternativeName>
    <alternativeName>
        <fullName evidence="6">rRNA (cytidine-2'-O-)-methyltransferase RsmI</fullName>
    </alternativeName>
</protein>
<dbReference type="HAMAP" id="MF_01877">
    <property type="entry name" value="16SrRNA_methyltr_I"/>
    <property type="match status" value="1"/>
</dbReference>
<gene>
    <name evidence="6 10" type="primary">rsmI</name>
    <name evidence="10" type="ORF">GCM10008024_04550</name>
    <name evidence="11" type="ORF">SAMN05444006_10192</name>
</gene>
<comment type="similarity">
    <text evidence="6">Belongs to the methyltransferase superfamily. RsmI family.</text>
</comment>
<evidence type="ECO:0000313" key="10">
    <source>
        <dbReference type="EMBL" id="GHD98956.1"/>
    </source>
</evidence>
<reference evidence="10" key="1">
    <citation type="journal article" date="2014" name="Int. J. Syst. Evol. Microbiol.">
        <title>Complete genome sequence of Corynebacterium casei LMG S-19264T (=DSM 44701T), isolated from a smear-ripened cheese.</title>
        <authorList>
            <consortium name="US DOE Joint Genome Institute (JGI-PGF)"/>
            <person name="Walter F."/>
            <person name="Albersmeier A."/>
            <person name="Kalinowski J."/>
            <person name="Ruckert C."/>
        </authorList>
    </citation>
    <scope>NUCLEOTIDE SEQUENCE</scope>
    <source>
        <strain evidence="10">CGMCC 1.10859</strain>
    </source>
</reference>
<evidence type="ECO:0000313" key="12">
    <source>
        <dbReference type="Proteomes" id="UP000199541"/>
    </source>
</evidence>
<dbReference type="Gene3D" id="3.30.950.10">
    <property type="entry name" value="Methyltransferase, Cobalt-precorrin-4 Transmethylase, Domain 2"/>
    <property type="match status" value="1"/>
</dbReference>
<dbReference type="Proteomes" id="UP000199541">
    <property type="component" value="Unassembled WGS sequence"/>
</dbReference>
<accession>A0AAN4UP11</accession>
<feature type="domain" description="RsmI HTH" evidence="9">
    <location>
        <begin position="264"/>
        <end position="306"/>
    </location>
</feature>
<dbReference type="Pfam" id="PF00590">
    <property type="entry name" value="TP_methylase"/>
    <property type="match status" value="1"/>
</dbReference>
<reference evidence="11 12" key="2">
    <citation type="submission" date="2016-10" db="EMBL/GenBank/DDBJ databases">
        <authorList>
            <person name="Varghese N."/>
            <person name="Submissions S."/>
        </authorList>
    </citation>
    <scope>NUCLEOTIDE SEQUENCE [LARGE SCALE GENOMIC DNA]</scope>
    <source>
        <strain evidence="11 12">DSM 24802</strain>
    </source>
</reference>
<evidence type="ECO:0000256" key="2">
    <source>
        <dbReference type="ARBA" id="ARBA00022552"/>
    </source>
</evidence>
<dbReference type="InterPro" id="IPR053910">
    <property type="entry name" value="RsmI_HTH"/>
</dbReference>
<dbReference type="InterPro" id="IPR014776">
    <property type="entry name" value="4pyrrole_Mease_sub2"/>
</dbReference>
<feature type="compositionally biased region" description="Low complexity" evidence="7">
    <location>
        <begin position="21"/>
        <end position="33"/>
    </location>
</feature>
<proteinExistence type="inferred from homology"/>
<feature type="region of interest" description="Disordered" evidence="7">
    <location>
        <begin position="1"/>
        <end position="33"/>
    </location>
</feature>
<keyword evidence="3 6" id="KW-0489">Methyltransferase</keyword>
<keyword evidence="2 6" id="KW-0698">rRNA processing</keyword>
<dbReference type="PANTHER" id="PTHR46111:SF1">
    <property type="entry name" value="RIBOSOMAL RNA SMALL SUBUNIT METHYLTRANSFERASE I"/>
    <property type="match status" value="1"/>
</dbReference>
<feature type="domain" description="Tetrapyrrole methylase" evidence="8">
    <location>
        <begin position="36"/>
        <end position="239"/>
    </location>
</feature>
<dbReference type="InterPro" id="IPR008189">
    <property type="entry name" value="rRNA_ssu_MeTfrase_I"/>
</dbReference>
<dbReference type="GO" id="GO:0070677">
    <property type="term" value="F:rRNA (cytosine-2'-O-)-methyltransferase activity"/>
    <property type="evidence" value="ECO:0007669"/>
    <property type="project" value="UniProtKB-UniRule"/>
</dbReference>
<evidence type="ECO:0000256" key="1">
    <source>
        <dbReference type="ARBA" id="ARBA00022490"/>
    </source>
</evidence>
<dbReference type="PANTHER" id="PTHR46111">
    <property type="entry name" value="RIBOSOMAL RNA SMALL SUBUNIT METHYLTRANSFERASE I"/>
    <property type="match status" value="1"/>
</dbReference>
<dbReference type="NCBIfam" id="TIGR00096">
    <property type="entry name" value="16S rRNA (cytidine(1402)-2'-O)-methyltransferase"/>
    <property type="match status" value="1"/>
</dbReference>
<organism evidence="10 13">
    <name type="scientific">Allgaiera indica</name>
    <dbReference type="NCBI Taxonomy" id="765699"/>
    <lineage>
        <taxon>Bacteria</taxon>
        <taxon>Pseudomonadati</taxon>
        <taxon>Pseudomonadota</taxon>
        <taxon>Alphaproteobacteria</taxon>
        <taxon>Rhodobacterales</taxon>
        <taxon>Paracoccaceae</taxon>
        <taxon>Allgaiera</taxon>
    </lineage>
</organism>
<evidence type="ECO:0000256" key="5">
    <source>
        <dbReference type="ARBA" id="ARBA00022691"/>
    </source>
</evidence>
<keyword evidence="4 6" id="KW-0808">Transferase</keyword>
<dbReference type="InterPro" id="IPR014777">
    <property type="entry name" value="4pyrrole_Mease_sub1"/>
</dbReference>
<dbReference type="EC" id="2.1.1.198" evidence="6"/>
<evidence type="ECO:0000259" key="8">
    <source>
        <dbReference type="Pfam" id="PF00590"/>
    </source>
</evidence>
<dbReference type="PIRSF" id="PIRSF005917">
    <property type="entry name" value="MTase_YraL"/>
    <property type="match status" value="1"/>
</dbReference>
<dbReference type="Gene3D" id="3.40.1010.10">
    <property type="entry name" value="Cobalt-precorrin-4 Transmethylase, Domain 1"/>
    <property type="match status" value="1"/>
</dbReference>
<dbReference type="Pfam" id="PF23016">
    <property type="entry name" value="RsmI_C"/>
    <property type="match status" value="1"/>
</dbReference>
<keyword evidence="12" id="KW-1185">Reference proteome</keyword>
<dbReference type="EMBL" id="BNAB01000001">
    <property type="protein sequence ID" value="GHD98956.1"/>
    <property type="molecule type" value="Genomic_DNA"/>
</dbReference>
<comment type="function">
    <text evidence="6">Catalyzes the 2'-O-methylation of the ribose of cytidine 1402 (C1402) in 16S rRNA.</text>
</comment>
<evidence type="ECO:0000313" key="13">
    <source>
        <dbReference type="Proteomes" id="UP000634647"/>
    </source>
</evidence>
<keyword evidence="1 6" id="KW-0963">Cytoplasm</keyword>
<dbReference type="FunFam" id="3.30.950.10:FF:000002">
    <property type="entry name" value="Ribosomal RNA small subunit methyltransferase I"/>
    <property type="match status" value="1"/>
</dbReference>